<accession>A0A0R2L1F4</accession>
<organism evidence="2 3">
    <name type="scientific">Lactobacillus amylovorus subsp. animalium DSM 16698</name>
    <dbReference type="NCBI Taxonomy" id="695563"/>
    <lineage>
        <taxon>Bacteria</taxon>
        <taxon>Bacillati</taxon>
        <taxon>Bacillota</taxon>
        <taxon>Bacilli</taxon>
        <taxon>Lactobacillales</taxon>
        <taxon>Lactobacillaceae</taxon>
        <taxon>Lactobacillus</taxon>
        <taxon>Lactobacillus amylovorus subsp. animalium</taxon>
    </lineage>
</organism>
<gene>
    <name evidence="2" type="ORF">IV44_GL001597</name>
</gene>
<dbReference type="InterPro" id="IPR011008">
    <property type="entry name" value="Dimeric_a/b-barrel"/>
</dbReference>
<dbReference type="InterPro" id="IPR050744">
    <property type="entry name" value="AI-2_Isomerase_LsrG"/>
</dbReference>
<proteinExistence type="predicted"/>
<evidence type="ECO:0000313" key="3">
    <source>
        <dbReference type="Proteomes" id="UP000051529"/>
    </source>
</evidence>
<reference evidence="2 3" key="1">
    <citation type="journal article" date="2015" name="Genome Announc.">
        <title>Expanding the biotechnology potential of lactobacilli through comparative genomics of 213 strains and associated genera.</title>
        <authorList>
            <person name="Sun Z."/>
            <person name="Harris H.M."/>
            <person name="McCann A."/>
            <person name="Guo C."/>
            <person name="Argimon S."/>
            <person name="Zhang W."/>
            <person name="Yang X."/>
            <person name="Jeffery I.B."/>
            <person name="Cooney J.C."/>
            <person name="Kagawa T.F."/>
            <person name="Liu W."/>
            <person name="Song Y."/>
            <person name="Salvetti E."/>
            <person name="Wrobel A."/>
            <person name="Rasinkangas P."/>
            <person name="Parkhill J."/>
            <person name="Rea M.C."/>
            <person name="O'Sullivan O."/>
            <person name="Ritari J."/>
            <person name="Douillard F.P."/>
            <person name="Paul Ross R."/>
            <person name="Yang R."/>
            <person name="Briner A.E."/>
            <person name="Felis G.E."/>
            <person name="de Vos W.M."/>
            <person name="Barrangou R."/>
            <person name="Klaenhammer T.R."/>
            <person name="Caufield P.W."/>
            <person name="Cui Y."/>
            <person name="Zhang H."/>
            <person name="O'Toole P.W."/>
        </authorList>
    </citation>
    <scope>NUCLEOTIDE SEQUENCE [LARGE SCALE GENOMIC DNA]</scope>
    <source>
        <strain evidence="2 3">DSM 16698</strain>
    </source>
</reference>
<protein>
    <recommendedName>
        <fullName evidence="1">ABM domain-containing protein</fullName>
    </recommendedName>
</protein>
<feature type="domain" description="ABM" evidence="1">
    <location>
        <begin position="113"/>
        <end position="202"/>
    </location>
</feature>
<dbReference type="EMBL" id="JQBQ01000006">
    <property type="protein sequence ID" value="KRN92621.1"/>
    <property type="molecule type" value="Genomic_DNA"/>
</dbReference>
<dbReference type="PROSITE" id="PS51725">
    <property type="entry name" value="ABM"/>
    <property type="match status" value="1"/>
</dbReference>
<dbReference type="GO" id="GO:0003824">
    <property type="term" value="F:catalytic activity"/>
    <property type="evidence" value="ECO:0007669"/>
    <property type="project" value="TreeGrafter"/>
</dbReference>
<dbReference type="SUPFAM" id="SSF54909">
    <property type="entry name" value="Dimeric alpha+beta barrel"/>
    <property type="match status" value="2"/>
</dbReference>
<dbReference type="InterPro" id="IPR007138">
    <property type="entry name" value="ABM_dom"/>
</dbReference>
<evidence type="ECO:0000313" key="2">
    <source>
        <dbReference type="EMBL" id="KRN92621.1"/>
    </source>
</evidence>
<dbReference type="PATRIC" id="fig|695563.3.peg.1666"/>
<dbReference type="AlphaFoldDB" id="A0A0R2L1F4"/>
<comment type="caution">
    <text evidence="2">The sequence shown here is derived from an EMBL/GenBank/DDBJ whole genome shotgun (WGS) entry which is preliminary data.</text>
</comment>
<sequence length="217" mass="24977">MKLQKAPILHLFKLEVDPKNHDKLIQSMLDAHLDRNALFMQSGHEDEAGHKNYAVECFQDDAQYQKRLNSEEYQAFLKASDKLLTEKVDVELQPEFISTKPDKLNVSGENDYVVYMTEIGVQLGKGDEFANGVLKEMKAAVEKEVGIMVMIAGTVMNQPNEWLSLEVYQNKDAYQKHLETKHFKRYLEATKFCVESKGLHLLKSDFVSDQGQIFYRP</sequence>
<dbReference type="RefSeq" id="WP_056985154.1">
    <property type="nucleotide sequence ID" value="NZ_JQBQ01000006.1"/>
</dbReference>
<dbReference type="Gene3D" id="3.30.70.100">
    <property type="match status" value="1"/>
</dbReference>
<dbReference type="PANTHER" id="PTHR33336:SF3">
    <property type="entry name" value="ABM DOMAIN-CONTAINING PROTEIN"/>
    <property type="match status" value="1"/>
</dbReference>
<name>A0A0R2L1F4_LACAM</name>
<dbReference type="Pfam" id="PF03992">
    <property type="entry name" value="ABM"/>
    <property type="match status" value="1"/>
</dbReference>
<dbReference type="Proteomes" id="UP000051529">
    <property type="component" value="Unassembled WGS sequence"/>
</dbReference>
<evidence type="ECO:0000259" key="1">
    <source>
        <dbReference type="PROSITE" id="PS51725"/>
    </source>
</evidence>
<dbReference type="PANTHER" id="PTHR33336">
    <property type="entry name" value="QUINOL MONOOXYGENASE YGIN-RELATED"/>
    <property type="match status" value="1"/>
</dbReference>